<sequence length="72" mass="7734">MAAKRPEGVGPTGLGPLSQIQEVGAPRETTPSDAFGDISPSRGRFASLLIVRKPSWFRDVRETLRLDLGGDV</sequence>
<evidence type="ECO:0000313" key="2">
    <source>
        <dbReference type="EMBL" id="SIT57538.1"/>
    </source>
</evidence>
<evidence type="ECO:0000256" key="1">
    <source>
        <dbReference type="SAM" id="MobiDB-lite"/>
    </source>
</evidence>
<organism evidence="2 3">
    <name type="scientific">Mesorhizobium prunaredense</name>
    <dbReference type="NCBI Taxonomy" id="1631249"/>
    <lineage>
        <taxon>Bacteria</taxon>
        <taxon>Pseudomonadati</taxon>
        <taxon>Pseudomonadota</taxon>
        <taxon>Alphaproteobacteria</taxon>
        <taxon>Hyphomicrobiales</taxon>
        <taxon>Phyllobacteriaceae</taxon>
        <taxon>Mesorhizobium</taxon>
    </lineage>
</organism>
<proteinExistence type="predicted"/>
<protein>
    <submittedName>
        <fullName evidence="2">Uncharacterized protein</fullName>
    </submittedName>
</protein>
<gene>
    <name evidence="2" type="ORF">BQ8794_40137</name>
</gene>
<reference evidence="3" key="1">
    <citation type="submission" date="2017-01" db="EMBL/GenBank/DDBJ databases">
        <authorList>
            <person name="Brunel B."/>
        </authorList>
    </citation>
    <scope>NUCLEOTIDE SEQUENCE [LARGE SCALE GENOMIC DNA]</scope>
</reference>
<dbReference type="Proteomes" id="UP000188388">
    <property type="component" value="Unassembled WGS sequence"/>
</dbReference>
<name>A0A1R3VCL1_9HYPH</name>
<keyword evidence="3" id="KW-1185">Reference proteome</keyword>
<evidence type="ECO:0000313" key="3">
    <source>
        <dbReference type="Proteomes" id="UP000188388"/>
    </source>
</evidence>
<dbReference type="AlphaFoldDB" id="A0A1R3VCL1"/>
<accession>A0A1R3VCL1</accession>
<feature type="region of interest" description="Disordered" evidence="1">
    <location>
        <begin position="1"/>
        <end position="40"/>
    </location>
</feature>
<dbReference type="STRING" id="1631249.BQ8794_40137"/>
<dbReference type="EMBL" id="FTPD01000034">
    <property type="protein sequence ID" value="SIT57538.1"/>
    <property type="molecule type" value="Genomic_DNA"/>
</dbReference>